<evidence type="ECO:0000259" key="3">
    <source>
        <dbReference type="PROSITE" id="PS51186"/>
    </source>
</evidence>
<dbReference type="Proteomes" id="UP000001946">
    <property type="component" value="Chromosome"/>
</dbReference>
<evidence type="ECO:0000256" key="1">
    <source>
        <dbReference type="ARBA" id="ARBA00022679"/>
    </source>
</evidence>
<dbReference type="InterPro" id="IPR000182">
    <property type="entry name" value="GNAT_dom"/>
</dbReference>
<organism evidence="4 5">
    <name type="scientific">Desulfitobacterium hafniense (strain Y51)</name>
    <dbReference type="NCBI Taxonomy" id="138119"/>
    <lineage>
        <taxon>Bacteria</taxon>
        <taxon>Bacillati</taxon>
        <taxon>Bacillota</taxon>
        <taxon>Clostridia</taxon>
        <taxon>Eubacteriales</taxon>
        <taxon>Desulfitobacteriaceae</taxon>
        <taxon>Desulfitobacterium</taxon>
    </lineage>
</organism>
<dbReference type="CDD" id="cd04301">
    <property type="entry name" value="NAT_SF"/>
    <property type="match status" value="1"/>
</dbReference>
<gene>
    <name evidence="4" type="ordered locus">DSY4264</name>
</gene>
<evidence type="ECO:0000313" key="4">
    <source>
        <dbReference type="EMBL" id="BAE86053.1"/>
    </source>
</evidence>
<dbReference type="InterPro" id="IPR016181">
    <property type="entry name" value="Acyl_CoA_acyltransferase"/>
</dbReference>
<accession>Q24PI9</accession>
<dbReference type="PROSITE" id="PS51186">
    <property type="entry name" value="GNAT"/>
    <property type="match status" value="1"/>
</dbReference>
<name>Q24PI9_DESHY</name>
<keyword evidence="2" id="KW-0012">Acyltransferase</keyword>
<proteinExistence type="predicted"/>
<dbReference type="STRING" id="138119.DSY4264"/>
<dbReference type="PANTHER" id="PTHR43877">
    <property type="entry name" value="AMINOALKYLPHOSPHONATE N-ACETYLTRANSFERASE-RELATED-RELATED"/>
    <property type="match status" value="1"/>
</dbReference>
<dbReference type="Gene3D" id="3.40.630.30">
    <property type="match status" value="1"/>
</dbReference>
<dbReference type="SUPFAM" id="SSF55729">
    <property type="entry name" value="Acyl-CoA N-acyltransferases (Nat)"/>
    <property type="match status" value="1"/>
</dbReference>
<evidence type="ECO:0000313" key="5">
    <source>
        <dbReference type="Proteomes" id="UP000001946"/>
    </source>
</evidence>
<dbReference type="HOGENOM" id="CLU_013985_34_9_9"/>
<dbReference type="KEGG" id="dsy:DSY4264"/>
<dbReference type="EMBL" id="AP008230">
    <property type="protein sequence ID" value="BAE86053.1"/>
    <property type="molecule type" value="Genomic_DNA"/>
</dbReference>
<protein>
    <recommendedName>
        <fullName evidence="3">N-acetyltransferase domain-containing protein</fullName>
    </recommendedName>
</protein>
<dbReference type="AlphaFoldDB" id="Q24PI9"/>
<keyword evidence="5" id="KW-1185">Reference proteome</keyword>
<dbReference type="PANTHER" id="PTHR43877:SF2">
    <property type="entry name" value="AMINOALKYLPHOSPHONATE N-ACETYLTRANSFERASE-RELATED"/>
    <property type="match status" value="1"/>
</dbReference>
<dbReference type="eggNOG" id="COG0456">
    <property type="taxonomic scope" value="Bacteria"/>
</dbReference>
<evidence type="ECO:0000256" key="2">
    <source>
        <dbReference type="ARBA" id="ARBA00023315"/>
    </source>
</evidence>
<dbReference type="GO" id="GO:0016747">
    <property type="term" value="F:acyltransferase activity, transferring groups other than amino-acyl groups"/>
    <property type="evidence" value="ECO:0007669"/>
    <property type="project" value="InterPro"/>
</dbReference>
<sequence>MSAMPRRCHRGVLMKPVIREAVPADITDMAKLLKTLFSLEADFSYDETKQCRGLELMLEEGARRCMMVAEQNGRVIGMVTAQLLVSTAEGGLSAWVEDLVVEEPYQGQGTGRALLLSLQAWAAARGVKRLQLLADRSNTRALAFYRKMAWQFTELICLRTYV</sequence>
<feature type="domain" description="N-acetyltransferase" evidence="3">
    <location>
        <begin position="16"/>
        <end position="162"/>
    </location>
</feature>
<dbReference type="InterPro" id="IPR050832">
    <property type="entry name" value="Bact_Acetyltransf"/>
</dbReference>
<reference evidence="4 5" key="1">
    <citation type="journal article" date="2006" name="J. Bacteriol.">
        <title>Complete genome sequence of the dehalorespiring bacterium Desulfitobacterium hafniense Y51 and comparison with Dehalococcoides ethenogenes 195.</title>
        <authorList>
            <person name="Nonaka H."/>
            <person name="Keresztes G."/>
            <person name="Shinoda Y."/>
            <person name="Ikenaga Y."/>
            <person name="Abe M."/>
            <person name="Naito K."/>
            <person name="Inatomi K."/>
            <person name="Furukawa K."/>
            <person name="Inui M."/>
            <person name="Yukawa H."/>
        </authorList>
    </citation>
    <scope>NUCLEOTIDE SEQUENCE [LARGE SCALE GENOMIC DNA]</scope>
    <source>
        <strain evidence="4 5">Y51</strain>
    </source>
</reference>
<keyword evidence="1" id="KW-0808">Transferase</keyword>
<dbReference type="Pfam" id="PF00583">
    <property type="entry name" value="Acetyltransf_1"/>
    <property type="match status" value="1"/>
</dbReference>